<feature type="signal peptide" evidence="1">
    <location>
        <begin position="1"/>
        <end position="21"/>
    </location>
</feature>
<dbReference type="PANTHER" id="PTHR33734:SF22">
    <property type="entry name" value="MEMBRANE-BOUND LYTIC MUREIN TRANSGLYCOSYLASE D"/>
    <property type="match status" value="1"/>
</dbReference>
<name>I4ALD9_BERLS</name>
<gene>
    <name evidence="3" type="ordered locus">Fleli_2407</name>
</gene>
<dbReference type="GO" id="GO:0008932">
    <property type="term" value="F:lytic endotransglycosylase activity"/>
    <property type="evidence" value="ECO:0007669"/>
    <property type="project" value="TreeGrafter"/>
</dbReference>
<feature type="chain" id="PRO_5005684634" evidence="1">
    <location>
        <begin position="22"/>
        <end position="326"/>
    </location>
</feature>
<protein>
    <submittedName>
        <fullName evidence="3">LysM repeat-containing protein</fullName>
    </submittedName>
</protein>
<dbReference type="RefSeq" id="WP_014798211.1">
    <property type="nucleotide sequence ID" value="NC_018018.1"/>
</dbReference>
<accession>I4ALD9</accession>
<evidence type="ECO:0000313" key="4">
    <source>
        <dbReference type="Proteomes" id="UP000006054"/>
    </source>
</evidence>
<organism evidence="3 4">
    <name type="scientific">Bernardetia litoralis (strain ATCC 23117 / DSM 6794 / NBRC 15988 / NCIMB 1366 / Fx l1 / Sio-4)</name>
    <name type="common">Flexibacter litoralis</name>
    <dbReference type="NCBI Taxonomy" id="880071"/>
    <lineage>
        <taxon>Bacteria</taxon>
        <taxon>Pseudomonadati</taxon>
        <taxon>Bacteroidota</taxon>
        <taxon>Cytophagia</taxon>
        <taxon>Cytophagales</taxon>
        <taxon>Bernardetiaceae</taxon>
        <taxon>Bernardetia</taxon>
    </lineage>
</organism>
<dbReference type="PROSITE" id="PS51782">
    <property type="entry name" value="LYSM"/>
    <property type="match status" value="3"/>
</dbReference>
<dbReference type="CDD" id="cd00118">
    <property type="entry name" value="LysM"/>
    <property type="match status" value="3"/>
</dbReference>
<dbReference type="AlphaFoldDB" id="I4ALD9"/>
<feature type="domain" description="LysM" evidence="2">
    <location>
        <begin position="172"/>
        <end position="215"/>
    </location>
</feature>
<dbReference type="Gene3D" id="3.10.350.10">
    <property type="entry name" value="LysM domain"/>
    <property type="match status" value="3"/>
</dbReference>
<sequence length="326" mass="36783" precursor="true">MKFFILFIAFFLINFSSYAFSSFTSKKDSIGLTRRGNNLYIKHKVTIGEDIYKIARKYGINKETLIALNPVARYPLKVNQILFIPHAQTSYRISQLKGYKVRPSETLFSIATKFQTNVKTLKELNELYSTQIQTGQELLIPYPNNHQDLYTIPSNAYSEAKDPNQKNEPQHKYHIVANGETLYAISQKYKVSVENLKKLNDNPSGQINAGQKIIIAKGEKIEEILIVASANPTTNQAKKGKPHSESGVCNVALNSDKLVGMHRTAPKGTLIKIHNESTGRTVTVKIIGKIQNIDRNKNVVIIISHEAARKLGTMSKEFPVYLDWTE</sequence>
<evidence type="ECO:0000256" key="1">
    <source>
        <dbReference type="SAM" id="SignalP"/>
    </source>
</evidence>
<dbReference type="eggNOG" id="COG1388">
    <property type="taxonomic scope" value="Bacteria"/>
</dbReference>
<dbReference type="eggNOG" id="COG0797">
    <property type="taxonomic scope" value="Bacteria"/>
</dbReference>
<feature type="domain" description="LysM" evidence="2">
    <location>
        <begin position="41"/>
        <end position="84"/>
    </location>
</feature>
<dbReference type="InterPro" id="IPR036908">
    <property type="entry name" value="RlpA-like_sf"/>
</dbReference>
<dbReference type="KEGG" id="fli:Fleli_2407"/>
<dbReference type="EMBL" id="CP003345">
    <property type="protein sequence ID" value="AFM04774.1"/>
    <property type="molecule type" value="Genomic_DNA"/>
</dbReference>
<dbReference type="Proteomes" id="UP000006054">
    <property type="component" value="Chromosome"/>
</dbReference>
<dbReference type="SUPFAM" id="SSF54106">
    <property type="entry name" value="LysM domain"/>
    <property type="match status" value="3"/>
</dbReference>
<dbReference type="Pfam" id="PF01476">
    <property type="entry name" value="LysM"/>
    <property type="match status" value="3"/>
</dbReference>
<dbReference type="Gene3D" id="2.40.40.10">
    <property type="entry name" value="RlpA-like domain"/>
    <property type="match status" value="1"/>
</dbReference>
<dbReference type="SMART" id="SM00257">
    <property type="entry name" value="LysM"/>
    <property type="match status" value="3"/>
</dbReference>
<dbReference type="InterPro" id="IPR018392">
    <property type="entry name" value="LysM"/>
</dbReference>
<keyword evidence="1" id="KW-0732">Signal</keyword>
<reference evidence="4" key="1">
    <citation type="submission" date="2012-06" db="EMBL/GenBank/DDBJ databases">
        <title>The complete genome of Flexibacter litoralis DSM 6794.</title>
        <authorList>
            <person name="Lucas S."/>
            <person name="Copeland A."/>
            <person name="Lapidus A."/>
            <person name="Glavina del Rio T."/>
            <person name="Dalin E."/>
            <person name="Tice H."/>
            <person name="Bruce D."/>
            <person name="Goodwin L."/>
            <person name="Pitluck S."/>
            <person name="Peters L."/>
            <person name="Ovchinnikova G."/>
            <person name="Lu M."/>
            <person name="Kyrpides N."/>
            <person name="Mavromatis K."/>
            <person name="Ivanova N."/>
            <person name="Brettin T."/>
            <person name="Detter J.C."/>
            <person name="Han C."/>
            <person name="Larimer F."/>
            <person name="Land M."/>
            <person name="Hauser L."/>
            <person name="Markowitz V."/>
            <person name="Cheng J.-F."/>
            <person name="Hugenholtz P."/>
            <person name="Woyke T."/>
            <person name="Wu D."/>
            <person name="Spring S."/>
            <person name="Lang E."/>
            <person name="Kopitz M."/>
            <person name="Brambilla E."/>
            <person name="Klenk H.-P."/>
            <person name="Eisen J.A."/>
        </authorList>
    </citation>
    <scope>NUCLEOTIDE SEQUENCE [LARGE SCALE GENOMIC DNA]</scope>
    <source>
        <strain evidence="4">ATCC 23117 / DSM 6794 / NBRC 15988 / NCIMB 1366 / Sio-4</strain>
    </source>
</reference>
<dbReference type="OrthoDB" id="2149800at2"/>
<dbReference type="InterPro" id="IPR036779">
    <property type="entry name" value="LysM_dom_sf"/>
</dbReference>
<dbReference type="PANTHER" id="PTHR33734">
    <property type="entry name" value="LYSM DOMAIN-CONTAINING GPI-ANCHORED PROTEIN 2"/>
    <property type="match status" value="1"/>
</dbReference>
<dbReference type="HOGENOM" id="CLU_851932_0_0_10"/>
<keyword evidence="4" id="KW-1185">Reference proteome</keyword>
<evidence type="ECO:0000313" key="3">
    <source>
        <dbReference type="EMBL" id="AFM04774.1"/>
    </source>
</evidence>
<proteinExistence type="predicted"/>
<feature type="domain" description="LysM" evidence="2">
    <location>
        <begin position="97"/>
        <end position="140"/>
    </location>
</feature>
<dbReference type="STRING" id="880071.Fleli_2407"/>
<evidence type="ECO:0000259" key="2">
    <source>
        <dbReference type="PROSITE" id="PS51782"/>
    </source>
</evidence>